<reference evidence="2 3" key="1">
    <citation type="submission" date="2019-06" db="EMBL/GenBank/DDBJ databases">
        <title>Sequencing the genomes of 1000 actinobacteria strains.</title>
        <authorList>
            <person name="Klenk H.-P."/>
        </authorList>
    </citation>
    <scope>NUCLEOTIDE SEQUENCE [LARGE SCALE GENOMIC DNA]</scope>
    <source>
        <strain evidence="2 3">DSM 45456</strain>
    </source>
</reference>
<accession>A0A543JER4</accession>
<evidence type="ECO:0000256" key="1">
    <source>
        <dbReference type="SAM" id="Phobius"/>
    </source>
</evidence>
<dbReference type="EMBL" id="VFPP01000001">
    <property type="protein sequence ID" value="TQM81333.1"/>
    <property type="molecule type" value="Genomic_DNA"/>
</dbReference>
<keyword evidence="1" id="KW-0812">Transmembrane</keyword>
<dbReference type="Pfam" id="PF10067">
    <property type="entry name" value="DUF2306"/>
    <property type="match status" value="1"/>
</dbReference>
<keyword evidence="3" id="KW-1185">Reference proteome</keyword>
<proteinExistence type="predicted"/>
<feature type="transmembrane region" description="Helical" evidence="1">
    <location>
        <begin position="199"/>
        <end position="219"/>
    </location>
</feature>
<gene>
    <name evidence="2" type="ORF">FHX81_3698</name>
</gene>
<organism evidence="2 3">
    <name type="scientific">Saccharothrix saharensis</name>
    <dbReference type="NCBI Taxonomy" id="571190"/>
    <lineage>
        <taxon>Bacteria</taxon>
        <taxon>Bacillati</taxon>
        <taxon>Actinomycetota</taxon>
        <taxon>Actinomycetes</taxon>
        <taxon>Pseudonocardiales</taxon>
        <taxon>Pseudonocardiaceae</taxon>
        <taxon>Saccharothrix</taxon>
    </lineage>
</organism>
<keyword evidence="1" id="KW-0472">Membrane</keyword>
<evidence type="ECO:0000313" key="2">
    <source>
        <dbReference type="EMBL" id="TQM81333.1"/>
    </source>
</evidence>
<dbReference type="Proteomes" id="UP000316628">
    <property type="component" value="Unassembled WGS sequence"/>
</dbReference>
<dbReference type="InterPro" id="IPR018750">
    <property type="entry name" value="DUF2306_membrane"/>
</dbReference>
<feature type="transmembrane region" description="Helical" evidence="1">
    <location>
        <begin position="94"/>
        <end position="115"/>
    </location>
</feature>
<protein>
    <submittedName>
        <fullName evidence="2">Putative membrane protein DUF2306</fullName>
    </submittedName>
</protein>
<name>A0A543JER4_9PSEU</name>
<feature type="transmembrane region" description="Helical" evidence="1">
    <location>
        <begin position="156"/>
        <end position="179"/>
    </location>
</feature>
<sequence>MGMTERTNEGIQWYRRVWVGPLGFLVLVFVAFSLPPYLTLDPALSRVPEAEGYPWHYPVLVAHVVFGSVAILTCVAQVWPWLRRRYPAVHRVVGRVYVFGGVLPAGVTAIAIGAVSPFGPLNQAGNVLMGALWLAFTVAGFRMARQRRFVDHRRWMVRSFALTASIMSNRIWAVVAALALSPRLDTTFGGSEVALLQTISGLAAWLGWVVPLLVAEWWLERGDARKRRRRTAARSERQPVGV</sequence>
<feature type="transmembrane region" description="Helical" evidence="1">
    <location>
        <begin position="127"/>
        <end position="144"/>
    </location>
</feature>
<feature type="transmembrane region" description="Helical" evidence="1">
    <location>
        <begin position="21"/>
        <end position="40"/>
    </location>
</feature>
<dbReference type="AlphaFoldDB" id="A0A543JER4"/>
<evidence type="ECO:0000313" key="3">
    <source>
        <dbReference type="Proteomes" id="UP000316628"/>
    </source>
</evidence>
<comment type="caution">
    <text evidence="2">The sequence shown here is derived from an EMBL/GenBank/DDBJ whole genome shotgun (WGS) entry which is preliminary data.</text>
</comment>
<keyword evidence="1" id="KW-1133">Transmembrane helix</keyword>
<feature type="transmembrane region" description="Helical" evidence="1">
    <location>
        <begin position="60"/>
        <end position="82"/>
    </location>
</feature>